<feature type="repeat" description="Hemopexin" evidence="17">
    <location>
        <begin position="449"/>
        <end position="505"/>
    </location>
</feature>
<dbReference type="PRINTS" id="PR00138">
    <property type="entry name" value="MATRIXIN"/>
</dbReference>
<keyword evidence="3 14" id="KW-0479">Metal-binding</keyword>
<dbReference type="Pfam" id="PF00045">
    <property type="entry name" value="Hemopexin"/>
    <property type="match status" value="2"/>
</dbReference>
<feature type="binding site" evidence="15">
    <location>
        <position position="319"/>
    </location>
    <ligand>
        <name>Ca(2+)</name>
        <dbReference type="ChEBI" id="CHEBI:29108"/>
        <label>3</label>
    </ligand>
</feature>
<feature type="binding site" evidence="15">
    <location>
        <position position="322"/>
    </location>
    <ligand>
        <name>Ca(2+)</name>
        <dbReference type="ChEBI" id="CHEBI:29108"/>
        <label>1</label>
    </ligand>
</feature>
<feature type="binding site" evidence="15">
    <location>
        <position position="359"/>
    </location>
    <ligand>
        <name>Zn(2+)</name>
        <dbReference type="ChEBI" id="CHEBI:29105"/>
        <label>2</label>
        <note>catalytic</note>
    </ligand>
</feature>
<organism evidence="21 22">
    <name type="scientific">Acipenser oxyrinchus oxyrinchus</name>
    <dbReference type="NCBI Taxonomy" id="40147"/>
    <lineage>
        <taxon>Eukaryota</taxon>
        <taxon>Metazoa</taxon>
        <taxon>Chordata</taxon>
        <taxon>Craniata</taxon>
        <taxon>Vertebrata</taxon>
        <taxon>Euteleostomi</taxon>
        <taxon>Actinopterygii</taxon>
        <taxon>Chondrostei</taxon>
        <taxon>Acipenseriformes</taxon>
        <taxon>Acipenseridae</taxon>
        <taxon>Acipenser</taxon>
    </lineage>
</organism>
<feature type="binding site" evidence="15">
    <location>
        <position position="302"/>
    </location>
    <ligand>
        <name>Ca(2+)</name>
        <dbReference type="ChEBI" id="CHEBI:29108"/>
        <label>3</label>
    </ligand>
</feature>
<dbReference type="SUPFAM" id="SSF55486">
    <property type="entry name" value="Metalloproteases ('zincins'), catalytic domain"/>
    <property type="match status" value="1"/>
</dbReference>
<evidence type="ECO:0000256" key="17">
    <source>
        <dbReference type="PROSITE-ProRule" id="PRU01011"/>
    </source>
</evidence>
<dbReference type="GO" id="GO:0008270">
    <property type="term" value="F:zinc ion binding"/>
    <property type="evidence" value="ECO:0007669"/>
    <property type="project" value="InterPro"/>
</dbReference>
<feature type="modified residue" description="Phosphotyrosine; by PKDCC" evidence="16">
    <location>
        <position position="494"/>
    </location>
</feature>
<evidence type="ECO:0000313" key="21">
    <source>
        <dbReference type="EMBL" id="KAK1164403.1"/>
    </source>
</evidence>
<dbReference type="GO" id="GO:0006508">
    <property type="term" value="P:proteolysis"/>
    <property type="evidence" value="ECO:0007669"/>
    <property type="project" value="UniProtKB-KW"/>
</dbReference>
<evidence type="ECO:0000256" key="18">
    <source>
        <dbReference type="SAM" id="MobiDB-lite"/>
    </source>
</evidence>
<feature type="chain" id="PRO_5041972009" evidence="19">
    <location>
        <begin position="22"/>
        <end position="629"/>
    </location>
</feature>
<evidence type="ECO:0000256" key="12">
    <source>
        <dbReference type="ARBA" id="ARBA00023180"/>
    </source>
</evidence>
<dbReference type="PANTHER" id="PTHR10201:SF323">
    <property type="entry name" value="MATRIX METALLOPROTEINASE-21"/>
    <property type="match status" value="1"/>
</dbReference>
<dbReference type="AlphaFoldDB" id="A0AAD8G1N2"/>
<feature type="binding site" evidence="15">
    <location>
        <position position="320"/>
    </location>
    <ligand>
        <name>Ca(2+)</name>
        <dbReference type="ChEBI" id="CHEBI:29108"/>
        <label>1</label>
    </ligand>
</feature>
<dbReference type="GO" id="GO:0030198">
    <property type="term" value="P:extracellular matrix organization"/>
    <property type="evidence" value="ECO:0007669"/>
    <property type="project" value="TreeGrafter"/>
</dbReference>
<dbReference type="Proteomes" id="UP001230051">
    <property type="component" value="Unassembled WGS sequence"/>
</dbReference>
<dbReference type="GO" id="GO:0031012">
    <property type="term" value="C:extracellular matrix"/>
    <property type="evidence" value="ECO:0007669"/>
    <property type="project" value="InterPro"/>
</dbReference>
<evidence type="ECO:0000256" key="7">
    <source>
        <dbReference type="ARBA" id="ARBA00022833"/>
    </source>
</evidence>
<proteinExistence type="inferred from homology"/>
<dbReference type="SUPFAM" id="SSF47090">
    <property type="entry name" value="PGBD-like"/>
    <property type="match status" value="1"/>
</dbReference>
<dbReference type="EMBL" id="JAGXEW010000013">
    <property type="protein sequence ID" value="KAK1164403.1"/>
    <property type="molecule type" value="Genomic_DNA"/>
</dbReference>
<dbReference type="SMART" id="SM00120">
    <property type="entry name" value="HX"/>
    <property type="match status" value="4"/>
</dbReference>
<comment type="cofactor">
    <cofactor evidence="15">
        <name>Zn(2+)</name>
        <dbReference type="ChEBI" id="CHEBI:29105"/>
    </cofactor>
    <text evidence="15">Binds 2 Zn(2+) ions per subunit.</text>
</comment>
<dbReference type="Gene3D" id="2.110.10.10">
    <property type="entry name" value="Hemopexin-like domain"/>
    <property type="match status" value="2"/>
</dbReference>
<feature type="binding site" evidence="15">
    <location>
        <position position="315"/>
    </location>
    <ligand>
        <name>Ca(2+)</name>
        <dbReference type="ChEBI" id="CHEBI:29108"/>
        <label>2</label>
    </ligand>
</feature>
<keyword evidence="12" id="KW-0325">Glycoprotein</keyword>
<evidence type="ECO:0000256" key="15">
    <source>
        <dbReference type="PIRSR" id="PIRSR621190-2"/>
    </source>
</evidence>
<feature type="binding site" evidence="15">
    <location>
        <position position="317"/>
    </location>
    <ligand>
        <name>Zn(2+)</name>
        <dbReference type="ChEBI" id="CHEBI:29105"/>
        <label>1</label>
    </ligand>
</feature>
<feature type="binding site" evidence="14">
    <location>
        <position position="345"/>
    </location>
    <ligand>
        <name>Zn(2+)</name>
        <dbReference type="ChEBI" id="CHEBI:29105"/>
        <label>2</label>
        <note>catalytic</note>
    </ligand>
</feature>
<feature type="binding site" evidence="15">
    <location>
        <position position="283"/>
    </location>
    <ligand>
        <name>Ca(2+)</name>
        <dbReference type="ChEBI" id="CHEBI:29108"/>
        <label>2</label>
    </ligand>
</feature>
<dbReference type="GO" id="GO:0004222">
    <property type="term" value="F:metalloendopeptidase activity"/>
    <property type="evidence" value="ECO:0007669"/>
    <property type="project" value="InterPro"/>
</dbReference>
<feature type="binding site" evidence="15">
    <location>
        <position position="565"/>
    </location>
    <ligand>
        <name>Ca(2+)</name>
        <dbReference type="ChEBI" id="CHEBI:29108"/>
        <label>4</label>
    </ligand>
</feature>
<dbReference type="InterPro" id="IPR006026">
    <property type="entry name" value="Peptidase_Metallo"/>
</dbReference>
<keyword evidence="4 19" id="KW-0732">Signal</keyword>
<evidence type="ECO:0000259" key="20">
    <source>
        <dbReference type="SMART" id="SM00235"/>
    </source>
</evidence>
<dbReference type="Pfam" id="PF01471">
    <property type="entry name" value="PG_binding_1"/>
    <property type="match status" value="1"/>
</dbReference>
<dbReference type="PROSITE" id="PS51642">
    <property type="entry name" value="HEMOPEXIN_2"/>
    <property type="match status" value="4"/>
</dbReference>
<keyword evidence="9 21" id="KW-0482">Metalloprotease</keyword>
<feature type="binding site" evidence="15">
    <location>
        <position position="301"/>
    </location>
    <ligand>
        <name>Ca(2+)</name>
        <dbReference type="ChEBI" id="CHEBI:29108"/>
        <label>3</label>
    </ligand>
</feature>
<feature type="binding site" evidence="15">
    <location>
        <position position="322"/>
    </location>
    <ligand>
        <name>Ca(2+)</name>
        <dbReference type="ChEBI" id="CHEBI:29108"/>
        <label>3</label>
    </ligand>
</feature>
<evidence type="ECO:0000256" key="14">
    <source>
        <dbReference type="PIRSR" id="PIRSR001191-2"/>
    </source>
</evidence>
<feature type="binding site" evidence="15">
    <location>
        <position position="293"/>
    </location>
    <ligand>
        <name>Zn(2+)</name>
        <dbReference type="ChEBI" id="CHEBI:29105"/>
        <label>1</label>
    </ligand>
</feature>
<dbReference type="SUPFAM" id="SSF50923">
    <property type="entry name" value="Hemopexin-like domain"/>
    <property type="match status" value="1"/>
</dbReference>
<name>A0AAD8G1N2_ACIOX</name>
<keyword evidence="5" id="KW-0677">Repeat</keyword>
<feature type="binding site" evidence="15">
    <location>
        <position position="309"/>
    </location>
    <ligand>
        <name>Zn(2+)</name>
        <dbReference type="ChEBI" id="CHEBI:29105"/>
        <label>1</label>
    </ligand>
</feature>
<evidence type="ECO:0000256" key="6">
    <source>
        <dbReference type="ARBA" id="ARBA00022801"/>
    </source>
</evidence>
<dbReference type="InterPro" id="IPR018487">
    <property type="entry name" value="Hemopexin-like_repeat"/>
</dbReference>
<dbReference type="InterPro" id="IPR021190">
    <property type="entry name" value="Pept_M10A"/>
</dbReference>
<dbReference type="InterPro" id="IPR024079">
    <property type="entry name" value="MetalloPept_cat_dom_sf"/>
</dbReference>
<comment type="similarity">
    <text evidence="1">Belongs to the peptidase M10A family.</text>
</comment>
<keyword evidence="22" id="KW-1185">Reference proteome</keyword>
<keyword evidence="7 14" id="KW-0862">Zinc</keyword>
<dbReference type="InterPro" id="IPR000585">
    <property type="entry name" value="Hemopexin-like_dom"/>
</dbReference>
<dbReference type="GO" id="GO:0007368">
    <property type="term" value="P:determination of left/right symmetry"/>
    <property type="evidence" value="ECO:0007669"/>
    <property type="project" value="UniProtKB-ARBA"/>
</dbReference>
<dbReference type="CDD" id="cd00094">
    <property type="entry name" value="HX"/>
    <property type="match status" value="1"/>
</dbReference>
<dbReference type="InterPro" id="IPR036375">
    <property type="entry name" value="Hemopexin-like_dom_sf"/>
</dbReference>
<sequence>MLSCIQLIALACVTLIARCEAEKLFHSRDHTDVEIPAAQQTALIIDQDAAQQFLKKYGFTKPVNWEETQYESAPVPVNDDPATMDIMSLIREGDALTRAGEDSVPEDSMQNPEYINALKEFQKMYNLPVTGELDDTTKAAMNKPRCGVPDKEANDTSMVNGTSSDLSETHHNSTAGSDAQSLNHTQAGNATADSTEPVRRKRFLETLLVRKRKKRAVDNMFGLTGQMAFSKKMLKWRLIGEGYSSQLSIDEQRYIFRLAFRMWSEICPLEFEEDNSSPLAMIDMRLGFGTGRHLGCTQTFDGAGREFAHAWYLGDIHFDDDEHFTAPNSDNGISLLKVAVHEIGHVLGLPHIYRTGSIMQPSYIPQDSDFEIDWLDRKAIQHLYGGCVGPFSTVFDWIRKDRTPYGELVVRFNTYFFRDSWYWLYENRNNRTRYGDPIALQVGWHGIPSDGIDGFAHVWTWRIDAAYFFKGTQYWRYDSENDQAYTEDPEGRKYPRLISEGFPGIPSPIDTVFYDRRDYKMYFFKDSLVYAFDVNKNQKVSGFPKRLTDMFPAVVPNDHPAGNLDAVYFSYTHNSVFFFKGMYFWKVVDNPDRLKNPSLPYNGLMPRQNVANQWYDICNVHSSVLKIKS</sequence>
<dbReference type="CDD" id="cd04278">
    <property type="entry name" value="ZnMc_MMP"/>
    <property type="match status" value="1"/>
</dbReference>
<evidence type="ECO:0000256" key="1">
    <source>
        <dbReference type="ARBA" id="ARBA00010370"/>
    </source>
</evidence>
<comment type="cofactor">
    <cofactor evidence="15">
        <name>Ca(2+)</name>
        <dbReference type="ChEBI" id="CHEBI:29108"/>
    </cofactor>
    <text evidence="15">Can bind about 5 Ca(2+) ions per subunit.</text>
</comment>
<evidence type="ECO:0000256" key="3">
    <source>
        <dbReference type="ARBA" id="ARBA00022723"/>
    </source>
</evidence>
<dbReference type="InterPro" id="IPR001818">
    <property type="entry name" value="Pept_M10_metallopeptidase"/>
</dbReference>
<feature type="repeat" description="Hemopexin" evidence="17">
    <location>
        <begin position="561"/>
        <end position="617"/>
    </location>
</feature>
<feature type="binding site" evidence="15">
    <location>
        <position position="456"/>
    </location>
    <ligand>
        <name>Ca(2+)</name>
        <dbReference type="ChEBI" id="CHEBI:29108"/>
        <label>5</label>
    </ligand>
</feature>
<reference evidence="21" key="1">
    <citation type="submission" date="2022-02" db="EMBL/GenBank/DDBJ databases">
        <title>Atlantic sturgeon de novo genome assembly.</title>
        <authorList>
            <person name="Stock M."/>
            <person name="Klopp C."/>
            <person name="Guiguen Y."/>
            <person name="Cabau C."/>
            <person name="Parinello H."/>
            <person name="Santidrian Yebra-Pimentel E."/>
            <person name="Kuhl H."/>
            <person name="Dirks R.P."/>
            <person name="Guessner J."/>
            <person name="Wuertz S."/>
            <person name="Du K."/>
            <person name="Schartl M."/>
        </authorList>
    </citation>
    <scope>NUCLEOTIDE SEQUENCE</scope>
    <source>
        <strain evidence="21">STURGEONOMICS-FGT-2020</strain>
        <tissue evidence="21">Whole blood</tissue>
    </source>
</reference>
<evidence type="ECO:0000256" key="8">
    <source>
        <dbReference type="ARBA" id="ARBA00022837"/>
    </source>
</evidence>
<keyword evidence="2" id="KW-0645">Protease</keyword>
<feature type="active site" evidence="13">
    <location>
        <position position="342"/>
    </location>
</feature>
<feature type="binding site" evidence="14">
    <location>
        <position position="351"/>
    </location>
    <ligand>
        <name>Zn(2+)</name>
        <dbReference type="ChEBI" id="CHEBI:29105"/>
        <label>2</label>
        <note>catalytic</note>
    </ligand>
</feature>
<dbReference type="Pfam" id="PF00413">
    <property type="entry name" value="Peptidase_M10"/>
    <property type="match status" value="1"/>
</dbReference>
<dbReference type="InterPro" id="IPR036365">
    <property type="entry name" value="PGBD-like_sf"/>
</dbReference>
<dbReference type="InterPro" id="IPR033739">
    <property type="entry name" value="M10A_MMP"/>
</dbReference>
<accession>A0AAD8G1N2</accession>
<keyword evidence="11" id="KW-1015">Disulfide bond</keyword>
<dbReference type="PANTHER" id="PTHR10201">
    <property type="entry name" value="MATRIX METALLOPROTEINASE"/>
    <property type="match status" value="1"/>
</dbReference>
<evidence type="ECO:0000256" key="9">
    <source>
        <dbReference type="ARBA" id="ARBA00023049"/>
    </source>
</evidence>
<evidence type="ECO:0000256" key="2">
    <source>
        <dbReference type="ARBA" id="ARBA00022670"/>
    </source>
</evidence>
<feature type="compositionally biased region" description="Polar residues" evidence="18">
    <location>
        <begin position="155"/>
        <end position="194"/>
    </location>
</feature>
<gene>
    <name evidence="21" type="primary">MMP21</name>
    <name evidence="21" type="ORF">AOXY_G14698</name>
</gene>
<feature type="region of interest" description="Disordered" evidence="18">
    <location>
        <begin position="140"/>
        <end position="196"/>
    </location>
</feature>
<evidence type="ECO:0000256" key="19">
    <source>
        <dbReference type="SAM" id="SignalP"/>
    </source>
</evidence>
<dbReference type="FunFam" id="2.110.10.10:FF:000012">
    <property type="entry name" value="Matrix metallopeptidase 21"/>
    <property type="match status" value="1"/>
</dbReference>
<keyword evidence="10" id="KW-0865">Zymogen</keyword>
<dbReference type="InterPro" id="IPR002477">
    <property type="entry name" value="Peptidoglycan-bd-like"/>
</dbReference>
<feature type="binding site" evidence="14">
    <location>
        <position position="341"/>
    </location>
    <ligand>
        <name>Zn(2+)</name>
        <dbReference type="ChEBI" id="CHEBI:29105"/>
        <label>2</label>
        <note>catalytic</note>
    </ligand>
</feature>
<keyword evidence="8 15" id="KW-0106">Calcium</keyword>
<feature type="repeat" description="Hemopexin" evidence="17">
    <location>
        <begin position="388"/>
        <end position="447"/>
    </location>
</feature>
<dbReference type="GO" id="GO:0030574">
    <property type="term" value="P:collagen catabolic process"/>
    <property type="evidence" value="ECO:0007669"/>
    <property type="project" value="TreeGrafter"/>
</dbReference>
<evidence type="ECO:0000256" key="13">
    <source>
        <dbReference type="PIRSR" id="PIRSR001191-1"/>
    </source>
</evidence>
<feature type="repeat" description="Hemopexin" evidence="17">
    <location>
        <begin position="506"/>
        <end position="554"/>
    </location>
</feature>
<dbReference type="PIRSF" id="PIRSF001191">
    <property type="entry name" value="Peptidase_M10A_matrix"/>
    <property type="match status" value="1"/>
</dbReference>
<dbReference type="SMART" id="SM00235">
    <property type="entry name" value="ZnMc"/>
    <property type="match status" value="1"/>
</dbReference>
<evidence type="ECO:0000256" key="11">
    <source>
        <dbReference type="ARBA" id="ARBA00023157"/>
    </source>
</evidence>
<keyword evidence="6" id="KW-0378">Hydrolase</keyword>
<feature type="domain" description="Peptidase metallopeptidase" evidence="20">
    <location>
        <begin position="225"/>
        <end position="386"/>
    </location>
</feature>
<evidence type="ECO:0000256" key="4">
    <source>
        <dbReference type="ARBA" id="ARBA00022729"/>
    </source>
</evidence>
<evidence type="ECO:0000256" key="16">
    <source>
        <dbReference type="PIRSR" id="PIRSR621190-4"/>
    </source>
</evidence>
<evidence type="ECO:0000256" key="10">
    <source>
        <dbReference type="ARBA" id="ARBA00023145"/>
    </source>
</evidence>
<feature type="signal peptide" evidence="19">
    <location>
        <begin position="1"/>
        <end position="21"/>
    </location>
</feature>
<feature type="binding site" evidence="15">
    <location>
        <position position="453"/>
    </location>
    <ligand>
        <name>Ca(2+)</name>
        <dbReference type="ChEBI" id="CHEBI:29108"/>
        <label>4</label>
    </ligand>
</feature>
<dbReference type="Gene3D" id="3.40.390.10">
    <property type="entry name" value="Collagenase (Catalytic Domain)"/>
    <property type="match status" value="1"/>
</dbReference>
<comment type="caution">
    <text evidence="21">The sequence shown here is derived from an EMBL/GenBank/DDBJ whole genome shotgun (WGS) entry which is preliminary data.</text>
</comment>
<feature type="binding site" evidence="15">
    <location>
        <position position="567"/>
    </location>
    <ligand>
        <name>Ca(2+)</name>
        <dbReference type="ChEBI" id="CHEBI:29108"/>
        <label>5</label>
    </ligand>
</feature>
<protein>
    <submittedName>
        <fullName evidence="21">Matrix metalloproteinase-21-like</fullName>
    </submittedName>
</protein>
<evidence type="ECO:0000313" key="22">
    <source>
        <dbReference type="Proteomes" id="UP001230051"/>
    </source>
</evidence>
<evidence type="ECO:0000256" key="5">
    <source>
        <dbReference type="ARBA" id="ARBA00022737"/>
    </source>
</evidence>